<dbReference type="NCBIfam" id="TIGR01869">
    <property type="entry name" value="casC_Cse4"/>
    <property type="match status" value="1"/>
</dbReference>
<keyword evidence="2" id="KW-1185">Reference proteome</keyword>
<evidence type="ECO:0000313" key="1">
    <source>
        <dbReference type="EMBL" id="PLR36022.1"/>
    </source>
</evidence>
<accession>A0A2N5E4V6</accession>
<sequence>MNTSYKNLRIEYHILQSFPVSCLNRDDVGAPKSALVGGTSRARVSSQCWKRQVRLTLKALGVTLGVRTKKVAPLIAEACRGLGAPEEAAQACASALAAAFSDDTLLFISRHEAQALAEYARQIEFDAGKINSKELAKLLKKVVNPALDALDIALFGRMVAKATELNVEAAASFSHAISTHRVSNEVEFFTAMDDAHPDAISAHMGSLEFNAATYYRYISLDLGQLAQTLSPEDLPDAVAAFTQALFLAVPSARQATMSGASPWDFARVLVRRGQRLQMPCETAVKARDGGYLAPSIEALTTWLDKQEALHGSLFGKVAAYEYGKRADFSIDDLVNALKQQVG</sequence>
<protein>
    <submittedName>
        <fullName evidence="1">Type I-E CRISPR-associated protein Cas7/Cse4/CasC</fullName>
    </submittedName>
</protein>
<dbReference type="Pfam" id="PF09344">
    <property type="entry name" value="Cas_CT1975"/>
    <property type="match status" value="1"/>
</dbReference>
<dbReference type="OrthoDB" id="5291250at2"/>
<evidence type="ECO:0000313" key="2">
    <source>
        <dbReference type="Proteomes" id="UP000234503"/>
    </source>
</evidence>
<comment type="caution">
    <text evidence="1">The sequence shown here is derived from an EMBL/GenBank/DDBJ whole genome shotgun (WGS) entry which is preliminary data.</text>
</comment>
<dbReference type="Proteomes" id="UP000234503">
    <property type="component" value="Unassembled WGS sequence"/>
</dbReference>
<name>A0A2N5E4V6_9GAMM</name>
<reference evidence="1 2" key="1">
    <citation type="submission" date="2017-12" db="EMBL/GenBank/DDBJ databases">
        <title>Characterization of six clinical isolates of Enterochimera gen. nov., a novel genus of the Yersiniaciae family and the three species Enterochimera arupensis sp. nov., Enterochimera coloradensis sp. nov, and Enterochimera californica sp. nov.</title>
        <authorList>
            <person name="Rossi A."/>
            <person name="Fisher M."/>
        </authorList>
    </citation>
    <scope>NUCLEOTIDE SEQUENCE [LARGE SCALE GENOMIC DNA]</scope>
    <source>
        <strain evidence="2">2016-Iso4</strain>
    </source>
</reference>
<dbReference type="EMBL" id="PJZH01000007">
    <property type="protein sequence ID" value="PLR36022.1"/>
    <property type="molecule type" value="Genomic_DNA"/>
</dbReference>
<dbReference type="RefSeq" id="WP_101824192.1">
    <property type="nucleotide sequence ID" value="NZ_PJZH01000007.1"/>
</dbReference>
<gene>
    <name evidence="1" type="primary">cas7e</name>
    <name evidence="1" type="ORF">CYR32_09715</name>
</gene>
<proteinExistence type="predicted"/>
<dbReference type="InterPro" id="IPR010148">
    <property type="entry name" value="CRISPR-assoc_prot_CT1975"/>
</dbReference>
<organism evidence="1 2">
    <name type="scientific">Chimaeribacter coloradensis</name>
    <dbReference type="NCBI Taxonomy" id="2060068"/>
    <lineage>
        <taxon>Bacteria</taxon>
        <taxon>Pseudomonadati</taxon>
        <taxon>Pseudomonadota</taxon>
        <taxon>Gammaproteobacteria</taxon>
        <taxon>Enterobacterales</taxon>
        <taxon>Yersiniaceae</taxon>
        <taxon>Chimaeribacter</taxon>
    </lineage>
</organism>
<dbReference type="AlphaFoldDB" id="A0A2N5E4V6"/>